<sequence length="34" mass="3638">MKKIYEKPDFVRKGKLSAITAVPSSSTPPAPPVP</sequence>
<organism evidence="1 2">
    <name type="scientific">Mesorhizobium tamadayense</name>
    <dbReference type="NCBI Taxonomy" id="425306"/>
    <lineage>
        <taxon>Bacteria</taxon>
        <taxon>Pseudomonadati</taxon>
        <taxon>Pseudomonadota</taxon>
        <taxon>Alphaproteobacteria</taxon>
        <taxon>Hyphomicrobiales</taxon>
        <taxon>Phyllobacteriaceae</taxon>
        <taxon>Mesorhizobium</taxon>
    </lineage>
</organism>
<proteinExistence type="predicted"/>
<name>A0A3P3FBI2_9HYPH</name>
<dbReference type="AlphaFoldDB" id="A0A3P3FBI2"/>
<evidence type="ECO:0000313" key="2">
    <source>
        <dbReference type="Proteomes" id="UP000273786"/>
    </source>
</evidence>
<dbReference type="Proteomes" id="UP000273786">
    <property type="component" value="Unassembled WGS sequence"/>
</dbReference>
<keyword evidence="2" id="KW-1185">Reference proteome</keyword>
<evidence type="ECO:0000313" key="1">
    <source>
        <dbReference type="EMBL" id="RRH94938.1"/>
    </source>
</evidence>
<dbReference type="EMBL" id="RQXT01000039">
    <property type="protein sequence ID" value="RRH94938.1"/>
    <property type="molecule type" value="Genomic_DNA"/>
</dbReference>
<reference evidence="1 2" key="1">
    <citation type="submission" date="2018-11" db="EMBL/GenBank/DDBJ databases">
        <title>the genome of Mesorhizobium tamadayense DSM 28320.</title>
        <authorList>
            <person name="Gao J."/>
        </authorList>
    </citation>
    <scope>NUCLEOTIDE SEQUENCE [LARGE SCALE GENOMIC DNA]</scope>
    <source>
        <strain evidence="1 2">DSM 28320</strain>
    </source>
</reference>
<gene>
    <name evidence="1" type="ORF">EH240_25700</name>
</gene>
<dbReference type="RefSeq" id="WP_125003859.1">
    <property type="nucleotide sequence ID" value="NZ_RQXT01000039.1"/>
</dbReference>
<comment type="caution">
    <text evidence="1">The sequence shown here is derived from an EMBL/GenBank/DDBJ whole genome shotgun (WGS) entry which is preliminary data.</text>
</comment>
<protein>
    <submittedName>
        <fullName evidence="1">Putative RiPP</fullName>
    </submittedName>
</protein>
<accession>A0A3P3FBI2</accession>